<reference evidence="2 3" key="1">
    <citation type="journal article" date="2020" name="ISME J.">
        <title>Uncovering the hidden diversity of litter-decomposition mechanisms in mushroom-forming fungi.</title>
        <authorList>
            <person name="Floudas D."/>
            <person name="Bentzer J."/>
            <person name="Ahren D."/>
            <person name="Johansson T."/>
            <person name="Persson P."/>
            <person name="Tunlid A."/>
        </authorList>
    </citation>
    <scope>NUCLEOTIDE SEQUENCE [LARGE SCALE GENOMIC DNA]</scope>
    <source>
        <strain evidence="2 3">CBS 291.85</strain>
    </source>
</reference>
<dbReference type="EMBL" id="JAACJM010000327">
    <property type="protein sequence ID" value="KAF5331313.1"/>
    <property type="molecule type" value="Genomic_DNA"/>
</dbReference>
<feature type="chain" id="PRO_5034937817" description="IgA Peptidase M64" evidence="1">
    <location>
        <begin position="17"/>
        <end position="549"/>
    </location>
</feature>
<organism evidence="2 3">
    <name type="scientific">Tetrapyrgos nigripes</name>
    <dbReference type="NCBI Taxonomy" id="182062"/>
    <lineage>
        <taxon>Eukaryota</taxon>
        <taxon>Fungi</taxon>
        <taxon>Dikarya</taxon>
        <taxon>Basidiomycota</taxon>
        <taxon>Agaricomycotina</taxon>
        <taxon>Agaricomycetes</taxon>
        <taxon>Agaricomycetidae</taxon>
        <taxon>Agaricales</taxon>
        <taxon>Marasmiineae</taxon>
        <taxon>Marasmiaceae</taxon>
        <taxon>Tetrapyrgos</taxon>
    </lineage>
</organism>
<dbReference type="GO" id="GO:0008237">
    <property type="term" value="F:metallopeptidase activity"/>
    <property type="evidence" value="ECO:0007669"/>
    <property type="project" value="InterPro"/>
</dbReference>
<keyword evidence="1" id="KW-0732">Signal</keyword>
<name>A0A8H5BZE9_9AGAR</name>
<gene>
    <name evidence="2" type="ORF">D9758_015805</name>
</gene>
<keyword evidence="3" id="KW-1185">Reference proteome</keyword>
<dbReference type="InterPro" id="IPR019026">
    <property type="entry name" value="Peptidase_M64_IgA"/>
</dbReference>
<protein>
    <recommendedName>
        <fullName evidence="4">IgA Peptidase M64</fullName>
    </recommendedName>
</protein>
<sequence>MHKLLSWAILLCGVLGITPSVADHAHEIGQGNGKCVNQDYALSPRKAVLQGDTIPQIPLGVFEDESQADVTSPVLEIHPLIVSGPFANRVDLVFFSDGYTIDEKDKFIEDAMRLADDISGNQTFNTVKPLMNFWAAFALSEESGVGKDGKPNKTPFGLYRDGTELRAVYYAYPEVADAACASMGKQCDYPILLGNDPLYGGLGGRFTVITSSILNGPQILRHELGHSIIPVGEEYDGGFGYFGVNAYHNLSEPVPWAHWLSNPERHEKDPKVERSVMPMQVYPWTLLNTTAVWSTKFISSGTFSRHLIRFSLSGLPEKTDLKVELDGVDLGWEPKIGLGIDRWHYDVYLDKSLSGGEHELKFTLLNGERQGIAQLCSAEILEFGDEDEFTSAPGYYGVFPTYSDANKTTYRPTNEDCLMRIVTTPNFCKVCLEGLWHALLSNVSLIDSISETCNGDATVLTASLVPLAQLRTDSIAAAETYTITWSKNGKLLDQFTNMTTAEISEAKEGDEIRLNVKFDTPEVLDRKGDLEKGVDYVIEKSCAGGGTSS</sequence>
<dbReference type="Pfam" id="PF09471">
    <property type="entry name" value="Peptidase_M64"/>
    <property type="match status" value="1"/>
</dbReference>
<dbReference type="InterPro" id="IPR024079">
    <property type="entry name" value="MetalloPept_cat_dom_sf"/>
</dbReference>
<evidence type="ECO:0008006" key="4">
    <source>
        <dbReference type="Google" id="ProtNLM"/>
    </source>
</evidence>
<dbReference type="Gene3D" id="3.40.390.10">
    <property type="entry name" value="Collagenase (Catalytic Domain)"/>
    <property type="match status" value="1"/>
</dbReference>
<feature type="signal peptide" evidence="1">
    <location>
        <begin position="1"/>
        <end position="16"/>
    </location>
</feature>
<comment type="caution">
    <text evidence="2">The sequence shown here is derived from an EMBL/GenBank/DDBJ whole genome shotgun (WGS) entry which is preliminary data.</text>
</comment>
<evidence type="ECO:0000313" key="2">
    <source>
        <dbReference type="EMBL" id="KAF5331313.1"/>
    </source>
</evidence>
<dbReference type="OrthoDB" id="2961863at2759"/>
<proteinExistence type="predicted"/>
<evidence type="ECO:0000313" key="3">
    <source>
        <dbReference type="Proteomes" id="UP000559256"/>
    </source>
</evidence>
<accession>A0A8H5BZE9</accession>
<dbReference type="Proteomes" id="UP000559256">
    <property type="component" value="Unassembled WGS sequence"/>
</dbReference>
<dbReference type="AlphaFoldDB" id="A0A8H5BZE9"/>
<evidence type="ECO:0000256" key="1">
    <source>
        <dbReference type="SAM" id="SignalP"/>
    </source>
</evidence>